<dbReference type="RefSeq" id="WP_149426320.1">
    <property type="nucleotide sequence ID" value="NZ_CP022579.1"/>
</dbReference>
<name>A0A5C1ED28_9RHOO</name>
<proteinExistence type="predicted"/>
<keyword evidence="2" id="KW-0328">Glycosyltransferase</keyword>
<dbReference type="AlphaFoldDB" id="A0A5C1ED28"/>
<accession>A0A5C1ED28</accession>
<dbReference type="KEGG" id="otr:OTERR_30330"/>
<dbReference type="SUPFAM" id="SSF53271">
    <property type="entry name" value="PRTase-like"/>
    <property type="match status" value="1"/>
</dbReference>
<keyword evidence="2" id="KW-0808">Transferase</keyword>
<dbReference type="Proteomes" id="UP000323671">
    <property type="component" value="Chromosome"/>
</dbReference>
<dbReference type="InterPro" id="IPR029057">
    <property type="entry name" value="PRTase-like"/>
</dbReference>
<dbReference type="Pfam" id="PF00156">
    <property type="entry name" value="Pribosyltran"/>
    <property type="match status" value="1"/>
</dbReference>
<evidence type="ECO:0000259" key="1">
    <source>
        <dbReference type="Pfam" id="PF00156"/>
    </source>
</evidence>
<organism evidence="2 3">
    <name type="scientific">Oryzomicrobium terrae</name>
    <dbReference type="NCBI Taxonomy" id="1735038"/>
    <lineage>
        <taxon>Bacteria</taxon>
        <taxon>Pseudomonadati</taxon>
        <taxon>Pseudomonadota</taxon>
        <taxon>Betaproteobacteria</taxon>
        <taxon>Rhodocyclales</taxon>
        <taxon>Rhodocyclaceae</taxon>
        <taxon>Oryzomicrobium</taxon>
    </lineage>
</organism>
<keyword evidence="3" id="KW-1185">Reference proteome</keyword>
<gene>
    <name evidence="2" type="ORF">OTERR_30330</name>
</gene>
<dbReference type="GO" id="GO:0016757">
    <property type="term" value="F:glycosyltransferase activity"/>
    <property type="evidence" value="ECO:0007669"/>
    <property type="project" value="UniProtKB-KW"/>
</dbReference>
<sequence length="218" mass="23015">MLFKDRAQAAGLLARELQPWRGQHPLVLAVPRGGVPMGGIVAAALDGELDVVLVRKLGAPGQPEFAIGAVDEAGGVYLADYAPLVGGDAAYVARERDAQLAVMRCRRAQYTPVRPPIDPAGRVVIVVDDGLATGATMIAALRAVRGRQPQRLICAVPVASHEALHKVRPYCDEVVCLLVPEGFEAVGQFYREFPQVEDSEVVATLAASGTRSEGQAGA</sequence>
<dbReference type="EMBL" id="CP022579">
    <property type="protein sequence ID" value="QEL66509.1"/>
    <property type="molecule type" value="Genomic_DNA"/>
</dbReference>
<dbReference type="Gene3D" id="3.30.1310.20">
    <property type="entry name" value="PRTase-like"/>
    <property type="match status" value="1"/>
</dbReference>
<feature type="domain" description="Phosphoribosyltransferase" evidence="1">
    <location>
        <begin position="10"/>
        <end position="183"/>
    </location>
</feature>
<evidence type="ECO:0000313" key="2">
    <source>
        <dbReference type="EMBL" id="QEL66509.1"/>
    </source>
</evidence>
<protein>
    <submittedName>
        <fullName evidence="2">Putative phosphoribosyltransferase</fullName>
    </submittedName>
</protein>
<dbReference type="CDD" id="cd06223">
    <property type="entry name" value="PRTases_typeI"/>
    <property type="match status" value="1"/>
</dbReference>
<dbReference type="Gene3D" id="3.40.50.2020">
    <property type="match status" value="1"/>
</dbReference>
<dbReference type="InterPro" id="IPR000836">
    <property type="entry name" value="PRTase_dom"/>
</dbReference>
<reference evidence="2 3" key="1">
    <citation type="submission" date="2017-07" db="EMBL/GenBank/DDBJ databases">
        <title>Complete genome sequence of Oryzomicrobium terrae TPP412.</title>
        <authorList>
            <person name="Chiu L.-W."/>
            <person name="Lo K.-J."/>
            <person name="Tsai Y.-M."/>
            <person name="Lin S.-S."/>
            <person name="Kuo C.-H."/>
            <person name="Liu C.-T."/>
        </authorList>
    </citation>
    <scope>NUCLEOTIDE SEQUENCE [LARGE SCALE GENOMIC DNA]</scope>
    <source>
        <strain evidence="2 3">TPP412</strain>
    </source>
</reference>
<evidence type="ECO:0000313" key="3">
    <source>
        <dbReference type="Proteomes" id="UP000323671"/>
    </source>
</evidence>